<sequence length="571" mass="65462">MDIDNTNFKSQFGFIAESLKSASFIALDLEMTGVSFNSNQKPHYLQSLQERYAEQKEVAENFLPIQLGLCPFIQDPESNNLIARPFNILLYPKERSFYFDSGSASFLRKNGLSFDQWIDKGIDFSPFASEPVVVQKNPLEEITHQLDIYNTEFRKNLISILENWKSEPTQADKINIKAGNKYTSKLGLNIAKEVFGDTVDYITFPDGTIQIVRQPTDQSVSLDIFTLMQIISEHKIPIIGHHMQLDLSFLLHHFYGSIPDTIEEWKQLVNQTFPNVIDTRYFASQHPIISKFFSNSLSLEVLMKGIQAQPFLFDTPPFTIDSKFPDETSFINSNIFHNAGYDAFCTGKVFVHFYRYLYNREFNSSIPLPSPDIKNEYIPKTIAQYFNKLPQVWSYFPYVMLDGVEPTLTPQPHHFLIYPIPLNIEYVDLKSILSPIIPTHFSLQPNGDQSLLKLTNPKTEDCQSVPTNITLGEIWELNSKFKPKLVSKSGERWDDEYIEMLKTIKIHSWGEFCHIIQPEQAESEAPLTNGEEFLDASAVKRQLSIDETDTNDSTTHSQSEFGVPPPKKVQT</sequence>
<dbReference type="Pfam" id="PF04857">
    <property type="entry name" value="CAF1"/>
    <property type="match status" value="1"/>
</dbReference>
<dbReference type="STRING" id="796925.A0A137P3T8"/>
<dbReference type="InterPro" id="IPR036397">
    <property type="entry name" value="RNaseH_sf"/>
</dbReference>
<dbReference type="OrthoDB" id="1432093at2759"/>
<dbReference type="InterPro" id="IPR051181">
    <property type="entry name" value="CAF1_poly(A)_ribonucleases"/>
</dbReference>
<proteinExistence type="inferred from homology"/>
<evidence type="ECO:0000256" key="1">
    <source>
        <dbReference type="ARBA" id="ARBA00008372"/>
    </source>
</evidence>
<dbReference type="SUPFAM" id="SSF53098">
    <property type="entry name" value="Ribonuclease H-like"/>
    <property type="match status" value="1"/>
</dbReference>
<comment type="similarity">
    <text evidence="1">Belongs to the CAF1 family.</text>
</comment>
<gene>
    <name evidence="3" type="ORF">CONCODRAFT_18215</name>
</gene>
<dbReference type="Proteomes" id="UP000070444">
    <property type="component" value="Unassembled WGS sequence"/>
</dbReference>
<dbReference type="InterPro" id="IPR012337">
    <property type="entry name" value="RNaseH-like_sf"/>
</dbReference>
<evidence type="ECO:0000313" key="3">
    <source>
        <dbReference type="EMBL" id="KXN69609.1"/>
    </source>
</evidence>
<feature type="compositionally biased region" description="Polar residues" evidence="2">
    <location>
        <begin position="551"/>
        <end position="560"/>
    </location>
</feature>
<accession>A0A137P3T8</accession>
<name>A0A137P3T8_CONC2</name>
<dbReference type="EMBL" id="KQ964529">
    <property type="protein sequence ID" value="KXN69609.1"/>
    <property type="molecule type" value="Genomic_DNA"/>
</dbReference>
<dbReference type="AlphaFoldDB" id="A0A137P3T8"/>
<dbReference type="Gene3D" id="3.30.420.10">
    <property type="entry name" value="Ribonuclease H-like superfamily/Ribonuclease H"/>
    <property type="match status" value="1"/>
</dbReference>
<dbReference type="InterPro" id="IPR006941">
    <property type="entry name" value="RNase_CAF1"/>
</dbReference>
<evidence type="ECO:0000313" key="4">
    <source>
        <dbReference type="Proteomes" id="UP000070444"/>
    </source>
</evidence>
<feature type="region of interest" description="Disordered" evidence="2">
    <location>
        <begin position="538"/>
        <end position="571"/>
    </location>
</feature>
<keyword evidence="4" id="KW-1185">Reference proteome</keyword>
<reference evidence="3 4" key="1">
    <citation type="journal article" date="2015" name="Genome Biol. Evol.">
        <title>Phylogenomic analyses indicate that early fungi evolved digesting cell walls of algal ancestors of land plants.</title>
        <authorList>
            <person name="Chang Y."/>
            <person name="Wang S."/>
            <person name="Sekimoto S."/>
            <person name="Aerts A.L."/>
            <person name="Choi C."/>
            <person name="Clum A."/>
            <person name="LaButti K.M."/>
            <person name="Lindquist E.A."/>
            <person name="Yee Ngan C."/>
            <person name="Ohm R.A."/>
            <person name="Salamov A.A."/>
            <person name="Grigoriev I.V."/>
            <person name="Spatafora J.W."/>
            <person name="Berbee M.L."/>
        </authorList>
    </citation>
    <scope>NUCLEOTIDE SEQUENCE [LARGE SCALE GENOMIC DNA]</scope>
    <source>
        <strain evidence="3 4">NRRL 28638</strain>
    </source>
</reference>
<organism evidence="3 4">
    <name type="scientific">Conidiobolus coronatus (strain ATCC 28846 / CBS 209.66 / NRRL 28638)</name>
    <name type="common">Delacroixia coronata</name>
    <dbReference type="NCBI Taxonomy" id="796925"/>
    <lineage>
        <taxon>Eukaryota</taxon>
        <taxon>Fungi</taxon>
        <taxon>Fungi incertae sedis</taxon>
        <taxon>Zoopagomycota</taxon>
        <taxon>Entomophthoromycotina</taxon>
        <taxon>Entomophthoromycetes</taxon>
        <taxon>Entomophthorales</taxon>
        <taxon>Ancylistaceae</taxon>
        <taxon>Conidiobolus</taxon>
    </lineage>
</organism>
<dbReference type="GO" id="GO:0000175">
    <property type="term" value="F:3'-5'-RNA exonuclease activity"/>
    <property type="evidence" value="ECO:0007669"/>
    <property type="project" value="TreeGrafter"/>
</dbReference>
<evidence type="ECO:0000256" key="2">
    <source>
        <dbReference type="SAM" id="MobiDB-lite"/>
    </source>
</evidence>
<protein>
    <submittedName>
        <fullName evidence="3">CAF1-domain-containing protein</fullName>
    </submittedName>
</protein>
<dbReference type="PANTHER" id="PTHR15092">
    <property type="entry name" value="POLY A -SPECIFIC RIBONUCLEASE/TARGET OF EGR1, MEMBER 1"/>
    <property type="match status" value="1"/>
</dbReference>
<dbReference type="GO" id="GO:0003723">
    <property type="term" value="F:RNA binding"/>
    <property type="evidence" value="ECO:0007669"/>
    <property type="project" value="TreeGrafter"/>
</dbReference>
<dbReference type="PANTHER" id="PTHR15092:SF22">
    <property type="entry name" value="POLY(A)-SPECIFIC RIBONUCLEASE PNLDC1"/>
    <property type="match status" value="1"/>
</dbReference>